<name>A0ACD4NL52_9HYPH</name>
<reference evidence="1" key="1">
    <citation type="submission" date="2022-11" db="EMBL/GenBank/DDBJ databases">
        <title>beta-Carotene-producing bacterium, Jeongeuplla avenae sp. nov., alleviates the salt stress of Arabidopsis seedlings.</title>
        <authorList>
            <person name="Jiang L."/>
            <person name="Lee J."/>
        </authorList>
    </citation>
    <scope>NUCLEOTIDE SEQUENCE</scope>
    <source>
        <strain evidence="1">DY_R2A_6</strain>
    </source>
</reference>
<proteinExistence type="predicted"/>
<organism evidence="1 2">
    <name type="scientific">Antarcticirhabdus aurantiaca</name>
    <dbReference type="NCBI Taxonomy" id="2606717"/>
    <lineage>
        <taxon>Bacteria</taxon>
        <taxon>Pseudomonadati</taxon>
        <taxon>Pseudomonadota</taxon>
        <taxon>Alphaproteobacteria</taxon>
        <taxon>Hyphomicrobiales</taxon>
        <taxon>Aurantimonadaceae</taxon>
        <taxon>Antarcticirhabdus</taxon>
    </lineage>
</organism>
<accession>A0ACD4NL52</accession>
<protein>
    <submittedName>
        <fullName evidence="1">LysR substrate-binding domain-containing protein</fullName>
    </submittedName>
</protein>
<sequence length="311" mass="32788">MRFDLPDLRLFLAVVDAGSITHGAAAANLSLAAASERLRDMDLAAGVPLLLRGRRGVSPTRAGDALVHHARLVLRQVGAMQAELSDHARGFRGSVRLLANSAAVAGFLPERLGSFLVRHPGADIDLSERPSTEIVKAVAGGLAEIGIVSDSVETGSLSAQFFATDRLAVVMARDHPLAGGRRIAFAQVAGEPMIGFDGALQVHIREQGERIGCRVRPRITLRTFDGVCRLAADGAGIGIVPETAARRARRSMPLAAVRLTDLWATRRLMLCSASPDGLEPLPLALLRHLAGRNGDARPPAGATPDAARSSI</sequence>
<dbReference type="Proteomes" id="UP001163223">
    <property type="component" value="Chromosome"/>
</dbReference>
<dbReference type="EMBL" id="CP113520">
    <property type="protein sequence ID" value="WAJ27501.1"/>
    <property type="molecule type" value="Genomic_DNA"/>
</dbReference>
<keyword evidence="2" id="KW-1185">Reference proteome</keyword>
<gene>
    <name evidence="1" type="ORF">OXU80_22065</name>
</gene>
<evidence type="ECO:0000313" key="2">
    <source>
        <dbReference type="Proteomes" id="UP001163223"/>
    </source>
</evidence>
<evidence type="ECO:0000313" key="1">
    <source>
        <dbReference type="EMBL" id="WAJ27501.1"/>
    </source>
</evidence>